<dbReference type="FunFam" id="3.40.190.10:FF:000060">
    <property type="entry name" value="Glutamate receptor ionotropic, kainate 1"/>
    <property type="match status" value="1"/>
</dbReference>
<evidence type="ECO:0000259" key="21">
    <source>
        <dbReference type="PROSITE" id="PS50222"/>
    </source>
</evidence>
<evidence type="ECO:0000313" key="23">
    <source>
        <dbReference type="RefSeq" id="XP_019641286.1"/>
    </source>
</evidence>
<dbReference type="FunFam" id="3.40.190.10:FF:000024">
    <property type="entry name" value="Glutamate receptor, ionotropic, delta 1"/>
    <property type="match status" value="1"/>
</dbReference>
<keyword evidence="1" id="KW-0813">Transport</keyword>
<keyword evidence="3 19" id="KW-0812">Transmembrane</keyword>
<dbReference type="Pfam" id="PF10613">
    <property type="entry name" value="Lig_chan-Glu_bd"/>
    <property type="match status" value="1"/>
</dbReference>
<feature type="compositionally biased region" description="Basic and acidic residues" evidence="18">
    <location>
        <begin position="831"/>
        <end position="840"/>
    </location>
</feature>
<evidence type="ECO:0000256" key="16">
    <source>
        <dbReference type="PIRSR" id="PIRSR601508-2"/>
    </source>
</evidence>
<name>A0A6P5AHF5_BRABE</name>
<dbReference type="SMART" id="SM00918">
    <property type="entry name" value="Lig_chan-Glu_bd"/>
    <property type="match status" value="1"/>
</dbReference>
<dbReference type="Pfam" id="PF00060">
    <property type="entry name" value="Lig_chan"/>
    <property type="match status" value="1"/>
</dbReference>
<accession>A0A6P5AHF5</accession>
<feature type="transmembrane region" description="Helical" evidence="19">
    <location>
        <begin position="541"/>
        <end position="559"/>
    </location>
</feature>
<evidence type="ECO:0000256" key="5">
    <source>
        <dbReference type="ARBA" id="ARBA00022989"/>
    </source>
</evidence>
<dbReference type="RefSeq" id="XP_019641286.1">
    <property type="nucleotide sequence ID" value="XM_019785727.1"/>
</dbReference>
<evidence type="ECO:0000313" key="22">
    <source>
        <dbReference type="Proteomes" id="UP000515135"/>
    </source>
</evidence>
<protein>
    <submittedName>
        <fullName evidence="23">Glutamate receptor ionotropic, delta-1-like</fullName>
    </submittedName>
</protein>
<dbReference type="GO" id="GO:0038023">
    <property type="term" value="F:signaling receptor activity"/>
    <property type="evidence" value="ECO:0007669"/>
    <property type="project" value="InterPro"/>
</dbReference>
<dbReference type="GO" id="GO:0005509">
    <property type="term" value="F:calcium ion binding"/>
    <property type="evidence" value="ECO:0007669"/>
    <property type="project" value="InterPro"/>
</dbReference>
<sequence length="855" mass="95706">MKTALFPVLLLVSLLLCTTFPATLGSTAIGVILDDSAQIDDEALARLFARVDVPDDGNVTEEELRPVVARISGDDPSAAIWQGCRLVEEGVLALLSATGCRSLLVINSVSATLRIPHVATPVRSCPVGVMPGHENSAVPYTFNMWPRPEVHAQALRDMLNTLTWTMVTFLYDHDDGLNVMKHLLELLAADGKPLKAVFLKIQWETEEDLGRTTDERVRNLLEQGIKPESFIVYGRSALARTILQKADKYSLLTRETQWIILQEESVTVPDNLIATGIVTFFRLAFSRVTYSPNSQVHGLFMQDAVSLLRESVSEAHASVAWAPSSPASCGFGPNKVLNEDRKLTSILAQSNTVGLSGQIQFDDAGWNNSSRWEIINVEFMAKNGTEAHQIGSWDAEGGLQLKEPLFTRHAITDRLLRVSVVVEEPFVMKRQTPSGPVFYGFCIDILDQMAKEHKFRYDIYETPDRKFGIQLENGSWNGVIGQVLSRHADIAATDLVISAAREEVVDFTKPYLDYGVRLILRKPADKEQNWWGFLAPLDGTVWWSILGAVFGVSVLLYLLHRYSPYGSYKQHHGPDKHHSDLKETVWFIVGSLMQQGGEPIQNFISGRILSTFWWFFVLIIIATYTANLAAFLTVSRMDIPVRSVQDLAQQVKIKYGTVRDSNLQSFFRSRSHEGGMYERMWNFMVGSEPSAFVDSTVEGLERVQNEDYAFLWDTAVLEYEKNRNCELIIVGDPFYKGGYGFAMPRGAPYRDDLSMTILRMQGSGHIEKLQTKWWTTNSTCSDEEATVVETTKVEFVGMAGVFAVLLMGCALSIIALLLELAWHVFTTTTKPRDTQDRRSPAEIPPPQLPNGDLFV</sequence>
<feature type="disulfide bond" evidence="17">
    <location>
        <begin position="84"/>
        <end position="329"/>
    </location>
</feature>
<dbReference type="Gene3D" id="1.10.287.70">
    <property type="match status" value="1"/>
</dbReference>
<keyword evidence="2" id="KW-1003">Cell membrane</keyword>
<dbReference type="KEGG" id="bbel:109482871"/>
<proteinExistence type="predicted"/>
<evidence type="ECO:0000256" key="14">
    <source>
        <dbReference type="ARBA" id="ARBA00034104"/>
    </source>
</evidence>
<dbReference type="InterPro" id="IPR001508">
    <property type="entry name" value="Iono_Glu_rcpt_met"/>
</dbReference>
<keyword evidence="7" id="KW-0406">Ion transport</keyword>
<feature type="region of interest" description="Disordered" evidence="18">
    <location>
        <begin position="831"/>
        <end position="855"/>
    </location>
</feature>
<evidence type="ECO:0000256" key="1">
    <source>
        <dbReference type="ARBA" id="ARBA00022448"/>
    </source>
</evidence>
<evidence type="ECO:0000256" key="9">
    <source>
        <dbReference type="ARBA" id="ARBA00023170"/>
    </source>
</evidence>
<dbReference type="SUPFAM" id="SSF53822">
    <property type="entry name" value="Periplasmic binding protein-like I"/>
    <property type="match status" value="1"/>
</dbReference>
<feature type="transmembrane region" description="Helical" evidence="19">
    <location>
        <begin position="612"/>
        <end position="634"/>
    </location>
</feature>
<feature type="transmembrane region" description="Helical" evidence="19">
    <location>
        <begin position="795"/>
        <end position="822"/>
    </location>
</feature>
<dbReference type="GO" id="GO:0015276">
    <property type="term" value="F:ligand-gated monoatomic ion channel activity"/>
    <property type="evidence" value="ECO:0007669"/>
    <property type="project" value="InterPro"/>
</dbReference>
<feature type="signal peptide" evidence="20">
    <location>
        <begin position="1"/>
        <end position="25"/>
    </location>
</feature>
<dbReference type="GO" id="GO:0045211">
    <property type="term" value="C:postsynaptic membrane"/>
    <property type="evidence" value="ECO:0007669"/>
    <property type="project" value="UniProtKB-SubCell"/>
</dbReference>
<dbReference type="Gene3D" id="3.40.190.10">
    <property type="entry name" value="Periplasmic binding protein-like II"/>
    <property type="match status" value="2"/>
</dbReference>
<evidence type="ECO:0000256" key="18">
    <source>
        <dbReference type="SAM" id="MobiDB-lite"/>
    </source>
</evidence>
<keyword evidence="11" id="KW-0628">Postsynaptic cell membrane</keyword>
<gene>
    <name evidence="23" type="primary">LOC109482871</name>
</gene>
<dbReference type="InterPro" id="IPR001828">
    <property type="entry name" value="ANF_lig-bd_rcpt"/>
</dbReference>
<keyword evidence="6" id="KW-0770">Synapse</keyword>
<dbReference type="AlphaFoldDB" id="A0A6P5AHF5"/>
<feature type="binding site" evidence="15">
    <location>
        <position position="501"/>
    </location>
    <ligand>
        <name>L-glutamate</name>
        <dbReference type="ChEBI" id="CHEBI:29985"/>
    </ligand>
</feature>
<keyword evidence="12" id="KW-1071">Ligand-gated ion channel</keyword>
<reference evidence="23" key="1">
    <citation type="submission" date="2025-08" db="UniProtKB">
        <authorList>
            <consortium name="RefSeq"/>
        </authorList>
    </citation>
    <scope>IDENTIFICATION</scope>
    <source>
        <tissue evidence="23">Gonad</tissue>
    </source>
</reference>
<organism evidence="22 23">
    <name type="scientific">Branchiostoma belcheri</name>
    <name type="common">Amphioxus</name>
    <dbReference type="NCBI Taxonomy" id="7741"/>
    <lineage>
        <taxon>Eukaryota</taxon>
        <taxon>Metazoa</taxon>
        <taxon>Chordata</taxon>
        <taxon>Cephalochordata</taxon>
        <taxon>Leptocardii</taxon>
        <taxon>Amphioxiformes</taxon>
        <taxon>Branchiostomatidae</taxon>
        <taxon>Branchiostoma</taxon>
    </lineage>
</organism>
<dbReference type="InterPro" id="IPR019594">
    <property type="entry name" value="Glu/Gly-bd"/>
</dbReference>
<evidence type="ECO:0000256" key="4">
    <source>
        <dbReference type="ARBA" id="ARBA00022729"/>
    </source>
</evidence>
<keyword evidence="17" id="KW-1015">Disulfide bond</keyword>
<feature type="chain" id="PRO_5028460619" evidence="20">
    <location>
        <begin position="26"/>
        <end position="855"/>
    </location>
</feature>
<evidence type="ECO:0000256" key="3">
    <source>
        <dbReference type="ARBA" id="ARBA00022692"/>
    </source>
</evidence>
<dbReference type="FunFam" id="1.10.287.70:FF:000143">
    <property type="entry name" value="Probable glutamate receptor"/>
    <property type="match status" value="1"/>
</dbReference>
<keyword evidence="10" id="KW-0325">Glycoprotein</keyword>
<dbReference type="PANTHER" id="PTHR18966">
    <property type="entry name" value="IONOTROPIC GLUTAMATE RECEPTOR"/>
    <property type="match status" value="1"/>
</dbReference>
<evidence type="ECO:0000256" key="15">
    <source>
        <dbReference type="PIRSR" id="PIRSR601508-1"/>
    </source>
</evidence>
<dbReference type="InterPro" id="IPR028082">
    <property type="entry name" value="Peripla_BP_I"/>
</dbReference>
<keyword evidence="8 19" id="KW-0472">Membrane</keyword>
<evidence type="ECO:0000256" key="11">
    <source>
        <dbReference type="ARBA" id="ARBA00023257"/>
    </source>
</evidence>
<feature type="site" description="Crucial to convey clamshell closure to channel opening" evidence="16">
    <location>
        <position position="641"/>
    </location>
</feature>
<feature type="site" description="Interaction with the cone snail toxin Con-ikot-ikot" evidence="16">
    <location>
        <position position="668"/>
    </location>
</feature>
<evidence type="ECO:0000256" key="20">
    <source>
        <dbReference type="SAM" id="SignalP"/>
    </source>
</evidence>
<evidence type="ECO:0000256" key="19">
    <source>
        <dbReference type="SAM" id="Phobius"/>
    </source>
</evidence>
<feature type="binding site" evidence="15">
    <location>
        <position position="713"/>
    </location>
    <ligand>
        <name>L-glutamate</name>
        <dbReference type="ChEBI" id="CHEBI:29985"/>
    </ligand>
</feature>
<evidence type="ECO:0000256" key="13">
    <source>
        <dbReference type="ARBA" id="ARBA00023303"/>
    </source>
</evidence>
<keyword evidence="22" id="KW-1185">Reference proteome</keyword>
<evidence type="ECO:0000256" key="17">
    <source>
        <dbReference type="PIRSR" id="PIRSR601508-3"/>
    </source>
</evidence>
<dbReference type="InterPro" id="IPR015683">
    <property type="entry name" value="Ionotropic_Glu_rcpt"/>
</dbReference>
<evidence type="ECO:0000256" key="2">
    <source>
        <dbReference type="ARBA" id="ARBA00022475"/>
    </source>
</evidence>
<dbReference type="PRINTS" id="PR00177">
    <property type="entry name" value="NMDARECEPTOR"/>
</dbReference>
<dbReference type="SUPFAM" id="SSF53850">
    <property type="entry name" value="Periplasmic binding protein-like II"/>
    <property type="match status" value="1"/>
</dbReference>
<keyword evidence="5 19" id="KW-1133">Transmembrane helix</keyword>
<feature type="disulfide bond" evidence="17">
    <location>
        <begin position="725"/>
        <end position="780"/>
    </location>
</feature>
<evidence type="ECO:0000256" key="12">
    <source>
        <dbReference type="ARBA" id="ARBA00023286"/>
    </source>
</evidence>
<feature type="domain" description="EF-hand" evidence="21">
    <location>
        <begin position="39"/>
        <end position="74"/>
    </location>
</feature>
<dbReference type="InterPro" id="IPR001320">
    <property type="entry name" value="Iontro_rcpt_C"/>
</dbReference>
<dbReference type="OrthoDB" id="5984008at2759"/>
<dbReference type="GeneID" id="109482871"/>
<comment type="subcellular location">
    <subcellularLocation>
        <location evidence="14">Postsynaptic cell membrane</location>
        <topology evidence="14">Multi-pass membrane protein</topology>
    </subcellularLocation>
</comment>
<dbReference type="PROSITE" id="PS50222">
    <property type="entry name" value="EF_HAND_2"/>
    <property type="match status" value="1"/>
</dbReference>
<evidence type="ECO:0000256" key="7">
    <source>
        <dbReference type="ARBA" id="ARBA00023065"/>
    </source>
</evidence>
<evidence type="ECO:0000256" key="10">
    <source>
        <dbReference type="ARBA" id="ARBA00023180"/>
    </source>
</evidence>
<evidence type="ECO:0000256" key="6">
    <source>
        <dbReference type="ARBA" id="ARBA00023018"/>
    </source>
</evidence>
<evidence type="ECO:0000256" key="8">
    <source>
        <dbReference type="ARBA" id="ARBA00023136"/>
    </source>
</evidence>
<dbReference type="Proteomes" id="UP000515135">
    <property type="component" value="Unplaced"/>
</dbReference>
<keyword evidence="4 20" id="KW-0732">Signal</keyword>
<dbReference type="InterPro" id="IPR002048">
    <property type="entry name" value="EF_hand_dom"/>
</dbReference>
<dbReference type="Pfam" id="PF01094">
    <property type="entry name" value="ANF_receptor"/>
    <property type="match status" value="1"/>
</dbReference>
<keyword evidence="9" id="KW-0675">Receptor</keyword>
<dbReference type="Gene3D" id="3.40.50.2300">
    <property type="match status" value="2"/>
</dbReference>
<keyword evidence="13" id="KW-0407">Ion channel</keyword>
<dbReference type="SMART" id="SM00079">
    <property type="entry name" value="PBPe"/>
    <property type="match status" value="1"/>
</dbReference>